<keyword evidence="2" id="KW-1133">Transmembrane helix</keyword>
<dbReference type="Pfam" id="PF20597">
    <property type="entry name" value="pAdhesive_15"/>
    <property type="match status" value="1"/>
</dbReference>
<evidence type="ECO:0000313" key="5">
    <source>
        <dbReference type="EMBL" id="GAA1757188.1"/>
    </source>
</evidence>
<feature type="transmembrane region" description="Helical" evidence="2">
    <location>
        <begin position="471"/>
        <end position="490"/>
    </location>
</feature>
<feature type="compositionally biased region" description="Low complexity" evidence="1">
    <location>
        <begin position="367"/>
        <end position="422"/>
    </location>
</feature>
<accession>A0ABP4WKY2</accession>
<evidence type="ECO:0000256" key="3">
    <source>
        <dbReference type="SAM" id="SignalP"/>
    </source>
</evidence>
<protein>
    <recommendedName>
        <fullName evidence="4">Choice-of-anchor A domain-containing protein</fullName>
    </recommendedName>
</protein>
<feature type="signal peptide" evidence="3">
    <location>
        <begin position="1"/>
        <end position="25"/>
    </location>
</feature>
<evidence type="ECO:0000256" key="1">
    <source>
        <dbReference type="SAM" id="MobiDB-lite"/>
    </source>
</evidence>
<keyword evidence="2" id="KW-0812">Transmembrane</keyword>
<dbReference type="EMBL" id="BAAALS010000013">
    <property type="protein sequence ID" value="GAA1757188.1"/>
    <property type="molecule type" value="Genomic_DNA"/>
</dbReference>
<feature type="region of interest" description="Disordered" evidence="1">
    <location>
        <begin position="367"/>
        <end position="466"/>
    </location>
</feature>
<proteinExistence type="predicted"/>
<dbReference type="InterPro" id="IPR026588">
    <property type="entry name" value="Choice_anch_A"/>
</dbReference>
<comment type="caution">
    <text evidence="5">The sequence shown here is derived from an EMBL/GenBank/DDBJ whole genome shotgun (WGS) entry which is preliminary data.</text>
</comment>
<evidence type="ECO:0000259" key="4">
    <source>
        <dbReference type="Pfam" id="PF20597"/>
    </source>
</evidence>
<keyword evidence="2" id="KW-0472">Membrane</keyword>
<dbReference type="RefSeq" id="WP_344081990.1">
    <property type="nucleotide sequence ID" value="NZ_BAAALS010000013.1"/>
</dbReference>
<feature type="domain" description="Choice-of-anchor A" evidence="4">
    <location>
        <begin position="45"/>
        <end position="342"/>
    </location>
</feature>
<dbReference type="Proteomes" id="UP001500655">
    <property type="component" value="Unassembled WGS sequence"/>
</dbReference>
<reference evidence="6" key="1">
    <citation type="journal article" date="2019" name="Int. J. Syst. Evol. Microbiol.">
        <title>The Global Catalogue of Microorganisms (GCM) 10K type strain sequencing project: providing services to taxonomists for standard genome sequencing and annotation.</title>
        <authorList>
            <consortium name="The Broad Institute Genomics Platform"/>
            <consortium name="The Broad Institute Genome Sequencing Center for Infectious Disease"/>
            <person name="Wu L."/>
            <person name="Ma J."/>
        </authorList>
    </citation>
    <scope>NUCLEOTIDE SEQUENCE [LARGE SCALE GENOMIC DNA]</scope>
    <source>
        <strain evidence="6">JCM 13249</strain>
    </source>
</reference>
<evidence type="ECO:0000313" key="6">
    <source>
        <dbReference type="Proteomes" id="UP001500655"/>
    </source>
</evidence>
<keyword evidence="3" id="KW-0732">Signal</keyword>
<gene>
    <name evidence="5" type="ORF">GCM10009681_30540</name>
</gene>
<dbReference type="NCBIfam" id="TIGR04215">
    <property type="entry name" value="choice_anch_A"/>
    <property type="match status" value="1"/>
</dbReference>
<feature type="compositionally biased region" description="Polar residues" evidence="1">
    <location>
        <begin position="423"/>
        <end position="438"/>
    </location>
</feature>
<feature type="chain" id="PRO_5046138796" description="Choice-of-anchor A domain-containing protein" evidence="3">
    <location>
        <begin position="26"/>
        <end position="498"/>
    </location>
</feature>
<name>A0ABP4WKY2_9ACTN</name>
<organism evidence="5 6">
    <name type="scientific">Luedemannella helvata</name>
    <dbReference type="NCBI Taxonomy" id="349315"/>
    <lineage>
        <taxon>Bacteria</taxon>
        <taxon>Bacillati</taxon>
        <taxon>Actinomycetota</taxon>
        <taxon>Actinomycetes</taxon>
        <taxon>Micromonosporales</taxon>
        <taxon>Micromonosporaceae</taxon>
        <taxon>Luedemannella</taxon>
    </lineage>
</organism>
<keyword evidence="6" id="KW-1185">Reference proteome</keyword>
<evidence type="ECO:0000256" key="2">
    <source>
        <dbReference type="SAM" id="Phobius"/>
    </source>
</evidence>
<feature type="compositionally biased region" description="Low complexity" evidence="1">
    <location>
        <begin position="439"/>
        <end position="454"/>
    </location>
</feature>
<sequence>MRSVTRRTRRAILTTTAVTSSLAFAVALATLPTGATGAPVGPFNPVDPASGFLTYVAENAKLVTNESEGTLAVGGDLIIGGYYQLALHDVGDFTVPGETLPTSLVVGGAVDWAASVTDARLAINLPSYVHIGDMTGTFARWTDNNGADVNTRILPSDNYDAYPRIELTTRQNPTTVGRADLLDFSTAFATMSQHATAMATCAQNVTLTDSAGTPMTRPIPPDTQVTVALTRGVTNVLNLTSTELNNISILRFATPQTADAPFIINVDTSDVDDDFVWDMPTIDTGYAANYILWNFPTATQITQPLWVSASVEGTIYAPNAHLFDDSPGNNEGSIIVKSLVHGSPSRTPRSGEIHNFPFLGTVSCVAPTTTPSPTGTTAAPTQTTLGPTPTTAAPSETTASPTGTTASPTETTASPTGTTASPMETTASPTETTVSPSRTTAGPAGTTHGPGMPTVRPTGSPLPVTGSPASGLTWAAAGLLATGTLCVVVARRRRDQEA</sequence>